<name>A0AAY5EMP5_ELEEL</name>
<sequence length="96" mass="11204">MNSNDFHFIWKVQVHICKCYPQILLSKLVTYKSALSFTHRIYPRTVQIRVQDTNELEYSRIQGSMLIPRSSKYIRSILMISLSFTGVELQVVGCHP</sequence>
<dbReference type="AlphaFoldDB" id="A0AAY5EMP5"/>
<evidence type="ECO:0000313" key="1">
    <source>
        <dbReference type="Ensembl" id="ENSEEEP00000058210.1"/>
    </source>
</evidence>
<keyword evidence="2" id="KW-1185">Reference proteome</keyword>
<dbReference type="Proteomes" id="UP000314983">
    <property type="component" value="Chromosome 8"/>
</dbReference>
<accession>A0AAY5EMP5</accession>
<organism evidence="1 2">
    <name type="scientific">Electrophorus electricus</name>
    <name type="common">Electric eel</name>
    <name type="synonym">Gymnotus electricus</name>
    <dbReference type="NCBI Taxonomy" id="8005"/>
    <lineage>
        <taxon>Eukaryota</taxon>
        <taxon>Metazoa</taxon>
        <taxon>Chordata</taxon>
        <taxon>Craniata</taxon>
        <taxon>Vertebrata</taxon>
        <taxon>Euteleostomi</taxon>
        <taxon>Actinopterygii</taxon>
        <taxon>Neopterygii</taxon>
        <taxon>Teleostei</taxon>
        <taxon>Ostariophysi</taxon>
        <taxon>Gymnotiformes</taxon>
        <taxon>Gymnotoidei</taxon>
        <taxon>Gymnotidae</taxon>
        <taxon>Electrophorus</taxon>
    </lineage>
</organism>
<reference evidence="1" key="3">
    <citation type="submission" date="2025-09" db="UniProtKB">
        <authorList>
            <consortium name="Ensembl"/>
        </authorList>
    </citation>
    <scope>IDENTIFICATION</scope>
</reference>
<dbReference type="Ensembl" id="ENSEEET00000053929.1">
    <property type="protein sequence ID" value="ENSEEEP00000058210.1"/>
    <property type="gene ID" value="ENSEEEG00000027853.1"/>
</dbReference>
<reference evidence="1 2" key="1">
    <citation type="submission" date="2020-05" db="EMBL/GenBank/DDBJ databases">
        <title>Electrophorus electricus (electric eel) genome, fEleEle1, primary haplotype.</title>
        <authorList>
            <person name="Myers G."/>
            <person name="Meyer A."/>
            <person name="Fedrigo O."/>
            <person name="Formenti G."/>
            <person name="Rhie A."/>
            <person name="Tracey A."/>
            <person name="Sims Y."/>
            <person name="Jarvis E.D."/>
        </authorList>
    </citation>
    <scope>NUCLEOTIDE SEQUENCE [LARGE SCALE GENOMIC DNA]</scope>
</reference>
<reference evidence="1" key="2">
    <citation type="submission" date="2025-08" db="UniProtKB">
        <authorList>
            <consortium name="Ensembl"/>
        </authorList>
    </citation>
    <scope>IDENTIFICATION</scope>
</reference>
<protein>
    <submittedName>
        <fullName evidence="1">Uncharacterized protein</fullName>
    </submittedName>
</protein>
<proteinExistence type="predicted"/>
<evidence type="ECO:0000313" key="2">
    <source>
        <dbReference type="Proteomes" id="UP000314983"/>
    </source>
</evidence>